<dbReference type="EMBL" id="JAHSTP010000007">
    <property type="protein sequence ID" value="MBZ6153407.1"/>
    <property type="molecule type" value="Genomic_DNA"/>
</dbReference>
<comment type="caution">
    <text evidence="2">The sequence shown here is derived from an EMBL/GenBank/DDBJ whole genome shotgun (WGS) entry which is preliminary data.</text>
</comment>
<evidence type="ECO:0008006" key="4">
    <source>
        <dbReference type="Google" id="ProtNLM"/>
    </source>
</evidence>
<name>A0ABS7W622_STROV</name>
<dbReference type="Proteomes" id="UP000758701">
    <property type="component" value="Unassembled WGS sequence"/>
</dbReference>
<evidence type="ECO:0000313" key="3">
    <source>
        <dbReference type="Proteomes" id="UP000758701"/>
    </source>
</evidence>
<accession>A0ABS7W622</accession>
<gene>
    <name evidence="2" type="ORF">KVH32_19925</name>
</gene>
<evidence type="ECO:0000313" key="2">
    <source>
        <dbReference type="EMBL" id="MBZ6153407.1"/>
    </source>
</evidence>
<feature type="compositionally biased region" description="Low complexity" evidence="1">
    <location>
        <begin position="124"/>
        <end position="140"/>
    </location>
</feature>
<dbReference type="RefSeq" id="WP_166624329.1">
    <property type="nucleotide sequence ID" value="NZ_JAHSST010000007.1"/>
</dbReference>
<evidence type="ECO:0000256" key="1">
    <source>
        <dbReference type="SAM" id="MobiDB-lite"/>
    </source>
</evidence>
<feature type="region of interest" description="Disordered" evidence="1">
    <location>
        <begin position="67"/>
        <end position="154"/>
    </location>
</feature>
<feature type="compositionally biased region" description="Pro residues" evidence="1">
    <location>
        <begin position="113"/>
        <end position="123"/>
    </location>
</feature>
<keyword evidence="3" id="KW-1185">Reference proteome</keyword>
<protein>
    <recommendedName>
        <fullName evidence="4">Serine/threonine protein kinase</fullName>
    </recommendedName>
</protein>
<feature type="compositionally biased region" description="Polar residues" evidence="1">
    <location>
        <begin position="67"/>
        <end position="79"/>
    </location>
</feature>
<organism evidence="2 3">
    <name type="scientific">Streptomyces olivaceus</name>
    <dbReference type="NCBI Taxonomy" id="47716"/>
    <lineage>
        <taxon>Bacteria</taxon>
        <taxon>Bacillati</taxon>
        <taxon>Actinomycetota</taxon>
        <taxon>Actinomycetes</taxon>
        <taxon>Kitasatosporales</taxon>
        <taxon>Streptomycetaceae</taxon>
        <taxon>Streptomyces</taxon>
    </lineage>
</organism>
<reference evidence="2 3" key="1">
    <citation type="submission" date="2021-06" db="EMBL/GenBank/DDBJ databases">
        <title>Ecological speciation of a Streptomyces species isolated from different habitats and geographic origins.</title>
        <authorList>
            <person name="Wang J."/>
        </authorList>
    </citation>
    <scope>NUCLEOTIDE SEQUENCE [LARGE SCALE GENOMIC DNA]</scope>
    <source>
        <strain evidence="2 3">FXJ8.012</strain>
    </source>
</reference>
<proteinExistence type="predicted"/>
<sequence>MAEHRPDSGPPHKRYWILAYRSVVTAGDGSTQNNTFAPKAGGWARKLARTAVLVALPVLCVGGNDTAVESSPTPGTTASAAPGPVLPGPSKSPTPSHHPRPGPTEASPTGHPAAPPAPRPVEPAPSTSAPAPGPSASSRPPAAPVPSPERNCRTQREYRVTAKGQIWDAEGNRVGDVASGTLFFRQEVASYPEPVDDRFYGTVDAVLSGSPNGYVLRKKLDFVKTVEVCD</sequence>